<sequence>MNAWIDEGKWYIHASNTCTGPDCTHYTQIVWATTTSVGCSIMKCKSKDTWVICSYDPSGNYIGARPY</sequence>
<proteinExistence type="predicted"/>
<protein>
    <recommendedName>
        <fullName evidence="1">SCP domain-containing protein</fullName>
    </recommendedName>
</protein>
<dbReference type="SMART" id="SM00198">
    <property type="entry name" value="SCP"/>
    <property type="match status" value="1"/>
</dbReference>
<dbReference type="Proteomes" id="UP001234787">
    <property type="component" value="Unassembled WGS sequence"/>
</dbReference>
<dbReference type="SUPFAM" id="SSF55797">
    <property type="entry name" value="PR-1-like"/>
    <property type="match status" value="1"/>
</dbReference>
<dbReference type="InterPro" id="IPR014044">
    <property type="entry name" value="CAP_dom"/>
</dbReference>
<gene>
    <name evidence="2" type="ORF">SUGI_1408420</name>
</gene>
<accession>A0AAD3NRZ6</accession>
<dbReference type="Pfam" id="PF00188">
    <property type="entry name" value="CAP"/>
    <property type="match status" value="1"/>
</dbReference>
<evidence type="ECO:0000313" key="2">
    <source>
        <dbReference type="EMBL" id="GLJ58038.1"/>
    </source>
</evidence>
<comment type="caution">
    <text evidence="2">The sequence shown here is derived from an EMBL/GenBank/DDBJ whole genome shotgun (WGS) entry which is preliminary data.</text>
</comment>
<keyword evidence="3" id="KW-1185">Reference proteome</keyword>
<evidence type="ECO:0000313" key="3">
    <source>
        <dbReference type="Proteomes" id="UP001234787"/>
    </source>
</evidence>
<dbReference type="InterPro" id="IPR001283">
    <property type="entry name" value="CRISP-related"/>
</dbReference>
<reference evidence="2" key="1">
    <citation type="submission" date="2022-12" db="EMBL/GenBank/DDBJ databases">
        <title>Chromosome-Level Genome Assembly of Japanese Cedar (Cryptomeriajaponica D. Don).</title>
        <authorList>
            <person name="Fujino T."/>
            <person name="Yamaguchi K."/>
            <person name="Yokoyama T."/>
            <person name="Hamanaka T."/>
            <person name="Harazono Y."/>
            <person name="Kamada H."/>
            <person name="Kobayashi W."/>
            <person name="Ujino-Ihara T."/>
            <person name="Uchiyama K."/>
            <person name="Matsumoto A."/>
            <person name="Izuno A."/>
            <person name="Tsumura Y."/>
            <person name="Toyoda A."/>
            <person name="Shigenobu S."/>
            <person name="Moriguchi Y."/>
            <person name="Ueno S."/>
            <person name="Kasahara M."/>
        </authorList>
    </citation>
    <scope>NUCLEOTIDE SEQUENCE</scope>
</reference>
<evidence type="ECO:0000259" key="1">
    <source>
        <dbReference type="SMART" id="SM00198"/>
    </source>
</evidence>
<dbReference type="EMBL" id="BSEH01000250">
    <property type="protein sequence ID" value="GLJ58038.1"/>
    <property type="molecule type" value="Genomic_DNA"/>
</dbReference>
<dbReference type="PRINTS" id="PR00837">
    <property type="entry name" value="V5TPXLIKE"/>
</dbReference>
<name>A0AAD3NRZ6_CRYJA</name>
<dbReference type="AlphaFoldDB" id="A0AAD3NRZ6"/>
<feature type="domain" description="SCP" evidence="1">
    <location>
        <begin position="1"/>
        <end position="63"/>
    </location>
</feature>
<dbReference type="Gene3D" id="3.40.33.10">
    <property type="entry name" value="CAP"/>
    <property type="match status" value="1"/>
</dbReference>
<dbReference type="InterPro" id="IPR035940">
    <property type="entry name" value="CAP_sf"/>
</dbReference>
<dbReference type="PANTHER" id="PTHR10334">
    <property type="entry name" value="CYSTEINE-RICH SECRETORY PROTEIN-RELATED"/>
    <property type="match status" value="1"/>
</dbReference>
<organism evidence="2 3">
    <name type="scientific">Cryptomeria japonica</name>
    <name type="common">Japanese cedar</name>
    <name type="synonym">Cupressus japonica</name>
    <dbReference type="NCBI Taxonomy" id="3369"/>
    <lineage>
        <taxon>Eukaryota</taxon>
        <taxon>Viridiplantae</taxon>
        <taxon>Streptophyta</taxon>
        <taxon>Embryophyta</taxon>
        <taxon>Tracheophyta</taxon>
        <taxon>Spermatophyta</taxon>
        <taxon>Pinopsida</taxon>
        <taxon>Pinidae</taxon>
        <taxon>Conifers II</taxon>
        <taxon>Cupressales</taxon>
        <taxon>Cupressaceae</taxon>
        <taxon>Cryptomeria</taxon>
    </lineage>
</organism>